<protein>
    <recommendedName>
        <fullName evidence="4">HTH marR-type domain-containing protein</fullName>
    </recommendedName>
</protein>
<dbReference type="PANTHER" id="PTHR33164:SF64">
    <property type="entry name" value="TRANSCRIPTIONAL REGULATOR SLYA"/>
    <property type="match status" value="1"/>
</dbReference>
<dbReference type="SMART" id="SM00347">
    <property type="entry name" value="HTH_MARR"/>
    <property type="match status" value="1"/>
</dbReference>
<evidence type="ECO:0000256" key="2">
    <source>
        <dbReference type="ARBA" id="ARBA00023125"/>
    </source>
</evidence>
<dbReference type="PRINTS" id="PR00598">
    <property type="entry name" value="HTHMARR"/>
</dbReference>
<dbReference type="Gene3D" id="1.10.10.10">
    <property type="entry name" value="Winged helix-like DNA-binding domain superfamily/Winged helix DNA-binding domain"/>
    <property type="match status" value="1"/>
</dbReference>
<comment type="caution">
    <text evidence="5">The sequence shown here is derived from an EMBL/GenBank/DDBJ whole genome shotgun (WGS) entry which is preliminary data.</text>
</comment>
<dbReference type="PANTHER" id="PTHR33164">
    <property type="entry name" value="TRANSCRIPTIONAL REGULATOR, MARR FAMILY"/>
    <property type="match status" value="1"/>
</dbReference>
<dbReference type="InterPro" id="IPR039422">
    <property type="entry name" value="MarR/SlyA-like"/>
</dbReference>
<dbReference type="EMBL" id="LZRT01000094">
    <property type="protein sequence ID" value="OUM86161.1"/>
    <property type="molecule type" value="Genomic_DNA"/>
</dbReference>
<sequence length="133" mass="15183">MVKIAYISLRREVEAMLRPLGLTHTQWSTLGILYHFPGLTNADLETILHIERPSVTSLINGMERKGWVTRKANPKDARSKLIYLTESGKALAESTMHFGRLVDQKVLRGFTEEEKLLLRKLLEKLIRETGAEP</sequence>
<dbReference type="GO" id="GO:0006950">
    <property type="term" value="P:response to stress"/>
    <property type="evidence" value="ECO:0007669"/>
    <property type="project" value="TreeGrafter"/>
</dbReference>
<dbReference type="InterPro" id="IPR000835">
    <property type="entry name" value="HTH_MarR-typ"/>
</dbReference>
<evidence type="ECO:0000313" key="6">
    <source>
        <dbReference type="Proteomes" id="UP000196475"/>
    </source>
</evidence>
<proteinExistence type="predicted"/>
<dbReference type="InterPro" id="IPR036388">
    <property type="entry name" value="WH-like_DNA-bd_sf"/>
</dbReference>
<dbReference type="Proteomes" id="UP000196475">
    <property type="component" value="Unassembled WGS sequence"/>
</dbReference>
<dbReference type="InterPro" id="IPR036390">
    <property type="entry name" value="WH_DNA-bd_sf"/>
</dbReference>
<keyword evidence="3" id="KW-0804">Transcription</keyword>
<keyword evidence="2" id="KW-0238">DNA-binding</keyword>
<evidence type="ECO:0000256" key="1">
    <source>
        <dbReference type="ARBA" id="ARBA00023015"/>
    </source>
</evidence>
<accession>A0A1Y3PFN7</accession>
<organism evidence="5 6">
    <name type="scientific">Bacillus thermozeamaize</name>
    <dbReference type="NCBI Taxonomy" id="230954"/>
    <lineage>
        <taxon>Bacteria</taxon>
        <taxon>Bacillati</taxon>
        <taxon>Bacillota</taxon>
        <taxon>Bacilli</taxon>
        <taxon>Bacillales</taxon>
        <taxon>Bacillaceae</taxon>
        <taxon>Bacillus</taxon>
    </lineage>
</organism>
<feature type="domain" description="HTH marR-type" evidence="4">
    <location>
        <begin position="1"/>
        <end position="127"/>
    </location>
</feature>
<dbReference type="SUPFAM" id="SSF46785">
    <property type="entry name" value="Winged helix' DNA-binding domain"/>
    <property type="match status" value="1"/>
</dbReference>
<evidence type="ECO:0000256" key="3">
    <source>
        <dbReference type="ARBA" id="ARBA00023163"/>
    </source>
</evidence>
<keyword evidence="1" id="KW-0805">Transcription regulation</keyword>
<reference evidence="6" key="1">
    <citation type="submission" date="2016-06" db="EMBL/GenBank/DDBJ databases">
        <authorList>
            <person name="Nascimento L."/>
            <person name="Pereira R.V."/>
            <person name="Martins L.F."/>
            <person name="Quaggio R.B."/>
            <person name="Silva A.M."/>
            <person name="Setubal J.C."/>
        </authorList>
    </citation>
    <scope>NUCLEOTIDE SEQUENCE [LARGE SCALE GENOMIC DNA]</scope>
</reference>
<dbReference type="GO" id="GO:0003677">
    <property type="term" value="F:DNA binding"/>
    <property type="evidence" value="ECO:0007669"/>
    <property type="project" value="UniProtKB-KW"/>
</dbReference>
<dbReference type="Pfam" id="PF01047">
    <property type="entry name" value="MarR"/>
    <property type="match status" value="1"/>
</dbReference>
<evidence type="ECO:0000313" key="5">
    <source>
        <dbReference type="EMBL" id="OUM86161.1"/>
    </source>
</evidence>
<dbReference type="PROSITE" id="PS50995">
    <property type="entry name" value="HTH_MARR_2"/>
    <property type="match status" value="1"/>
</dbReference>
<evidence type="ECO:0000259" key="4">
    <source>
        <dbReference type="PROSITE" id="PS50995"/>
    </source>
</evidence>
<name>A0A1Y3PFN7_9BACI</name>
<dbReference type="AlphaFoldDB" id="A0A1Y3PFN7"/>
<gene>
    <name evidence="5" type="ORF">BAA01_01585</name>
</gene>
<dbReference type="GO" id="GO:0003700">
    <property type="term" value="F:DNA-binding transcription factor activity"/>
    <property type="evidence" value="ECO:0007669"/>
    <property type="project" value="InterPro"/>
</dbReference>